<dbReference type="EMBL" id="MBFR01000318">
    <property type="protein sequence ID" value="PVU89364.1"/>
    <property type="molecule type" value="Genomic_DNA"/>
</dbReference>
<keyword evidence="15" id="KW-1185">Reference proteome</keyword>
<feature type="coiled-coil region" evidence="12">
    <location>
        <begin position="658"/>
        <end position="908"/>
    </location>
</feature>
<dbReference type="SUPFAM" id="SSF57997">
    <property type="entry name" value="Tropomyosin"/>
    <property type="match status" value="1"/>
</dbReference>
<dbReference type="GO" id="GO:0007076">
    <property type="term" value="P:mitotic chromosome condensation"/>
    <property type="evidence" value="ECO:0007669"/>
    <property type="project" value="TreeGrafter"/>
</dbReference>
<keyword evidence="8" id="KW-0226">DNA condensation</keyword>
<dbReference type="SMART" id="SM00968">
    <property type="entry name" value="SMC_hinge"/>
    <property type="match status" value="1"/>
</dbReference>
<dbReference type="GO" id="GO:0000796">
    <property type="term" value="C:condensin complex"/>
    <property type="evidence" value="ECO:0007669"/>
    <property type="project" value="TreeGrafter"/>
</dbReference>
<evidence type="ECO:0000256" key="11">
    <source>
        <dbReference type="PIRNR" id="PIRNR005719"/>
    </source>
</evidence>
<evidence type="ECO:0000256" key="7">
    <source>
        <dbReference type="ARBA" id="ARBA00023054"/>
    </source>
</evidence>
<dbReference type="FunFam" id="3.40.50.300:FF:000481">
    <property type="entry name" value="Structural maintenance of chromosomes 4"/>
    <property type="match status" value="1"/>
</dbReference>
<dbReference type="PANTHER" id="PTHR18937">
    <property type="entry name" value="STRUCTURAL MAINTENANCE OF CHROMOSOMES SMC FAMILY MEMBER"/>
    <property type="match status" value="1"/>
</dbReference>
<dbReference type="GO" id="GO:0051301">
    <property type="term" value="P:cell division"/>
    <property type="evidence" value="ECO:0007669"/>
    <property type="project" value="UniProtKB-KW"/>
</dbReference>
<dbReference type="InterPro" id="IPR036277">
    <property type="entry name" value="SMC_hinge_sf"/>
</dbReference>
<evidence type="ECO:0000313" key="14">
    <source>
        <dbReference type="EMBL" id="PVU89364.1"/>
    </source>
</evidence>
<feature type="domain" description="SMC hinge" evidence="13">
    <location>
        <begin position="497"/>
        <end position="610"/>
    </location>
</feature>
<evidence type="ECO:0000259" key="13">
    <source>
        <dbReference type="SMART" id="SM00968"/>
    </source>
</evidence>
<dbReference type="PIRSF" id="PIRSF005719">
    <property type="entry name" value="SMC"/>
    <property type="match status" value="1"/>
</dbReference>
<dbReference type="InterPro" id="IPR010935">
    <property type="entry name" value="SMC_hinge"/>
</dbReference>
<dbReference type="SUPFAM" id="SSF75553">
    <property type="entry name" value="Smc hinge domain"/>
    <property type="match status" value="1"/>
</dbReference>
<evidence type="ECO:0000256" key="3">
    <source>
        <dbReference type="ARBA" id="ARBA00022618"/>
    </source>
</evidence>
<organism evidence="14 15">
    <name type="scientific">Smittium simulii</name>
    <dbReference type="NCBI Taxonomy" id="133385"/>
    <lineage>
        <taxon>Eukaryota</taxon>
        <taxon>Fungi</taxon>
        <taxon>Fungi incertae sedis</taxon>
        <taxon>Zoopagomycota</taxon>
        <taxon>Kickxellomycotina</taxon>
        <taxon>Harpellomycetes</taxon>
        <taxon>Harpellales</taxon>
        <taxon>Legeriomycetaceae</taxon>
        <taxon>Smittium</taxon>
    </lineage>
</organism>
<keyword evidence="4" id="KW-0547">Nucleotide-binding</keyword>
<dbReference type="InterPro" id="IPR003395">
    <property type="entry name" value="RecF/RecN/SMC_N"/>
</dbReference>
<dbReference type="PANTHER" id="PTHR18937:SF172">
    <property type="entry name" value="STRUCTURAL MAINTENANCE OF CHROMOSOMES PROTEIN"/>
    <property type="match status" value="1"/>
</dbReference>
<feature type="coiled-coil region" evidence="12">
    <location>
        <begin position="269"/>
        <end position="480"/>
    </location>
</feature>
<dbReference type="Gene3D" id="3.30.70.1620">
    <property type="match status" value="1"/>
</dbReference>
<dbReference type="Gene3D" id="1.10.287.1490">
    <property type="match status" value="1"/>
</dbReference>
<dbReference type="Gene3D" id="1.20.1060.20">
    <property type="match status" value="1"/>
</dbReference>
<protein>
    <recommendedName>
        <fullName evidence="11">Structural maintenance of chromosomes protein</fullName>
    </recommendedName>
</protein>
<evidence type="ECO:0000256" key="6">
    <source>
        <dbReference type="ARBA" id="ARBA00022840"/>
    </source>
</evidence>
<keyword evidence="7 12" id="KW-0175">Coiled coil</keyword>
<dbReference type="GO" id="GO:0005634">
    <property type="term" value="C:nucleus"/>
    <property type="evidence" value="ECO:0007669"/>
    <property type="project" value="UniProtKB-SubCell"/>
</dbReference>
<evidence type="ECO:0000256" key="8">
    <source>
        <dbReference type="ARBA" id="ARBA00023067"/>
    </source>
</evidence>
<dbReference type="Proteomes" id="UP000245383">
    <property type="component" value="Unassembled WGS sequence"/>
</dbReference>
<keyword evidence="9 11" id="KW-0539">Nucleus</keyword>
<evidence type="ECO:0000256" key="5">
    <source>
        <dbReference type="ARBA" id="ARBA00022776"/>
    </source>
</evidence>
<comment type="caution">
    <text evidence="14">The sequence shown here is derived from an EMBL/GenBank/DDBJ whole genome shotgun (WGS) entry which is preliminary data.</text>
</comment>
<dbReference type="AlphaFoldDB" id="A0A2T9YAQ0"/>
<name>A0A2T9YAQ0_9FUNG</name>
<evidence type="ECO:0000256" key="9">
    <source>
        <dbReference type="ARBA" id="ARBA00023242"/>
    </source>
</evidence>
<evidence type="ECO:0000256" key="10">
    <source>
        <dbReference type="ARBA" id="ARBA00023306"/>
    </source>
</evidence>
<dbReference type="Pfam" id="PF06470">
    <property type="entry name" value="SMC_hinge"/>
    <property type="match status" value="1"/>
</dbReference>
<reference evidence="14 15" key="1">
    <citation type="journal article" date="2018" name="MBio">
        <title>Comparative Genomics Reveals the Core Gene Toolbox for the Fungus-Insect Symbiosis.</title>
        <authorList>
            <person name="Wang Y."/>
            <person name="Stata M."/>
            <person name="Wang W."/>
            <person name="Stajich J.E."/>
            <person name="White M.M."/>
            <person name="Moncalvo J.M."/>
        </authorList>
    </citation>
    <scope>NUCLEOTIDE SEQUENCE [LARGE SCALE GENOMIC DNA]</scope>
    <source>
        <strain evidence="14 15">SWE-8-4</strain>
    </source>
</reference>
<keyword evidence="10" id="KW-0131">Cell cycle</keyword>
<dbReference type="GO" id="GO:0005524">
    <property type="term" value="F:ATP binding"/>
    <property type="evidence" value="ECO:0007669"/>
    <property type="project" value="UniProtKB-KW"/>
</dbReference>
<gene>
    <name evidence="14" type="ORF">BB561_005402</name>
</gene>
<keyword evidence="3" id="KW-0132">Cell division</keyword>
<evidence type="ECO:0000256" key="2">
    <source>
        <dbReference type="ARBA" id="ARBA00006005"/>
    </source>
</evidence>
<dbReference type="STRING" id="133385.A0A2T9YAQ0"/>
<accession>A0A2T9YAQ0</accession>
<evidence type="ECO:0000256" key="4">
    <source>
        <dbReference type="ARBA" id="ARBA00022741"/>
    </source>
</evidence>
<keyword evidence="5" id="KW-0498">Mitosis</keyword>
<feature type="coiled-coil region" evidence="12">
    <location>
        <begin position="181"/>
        <end position="208"/>
    </location>
</feature>
<dbReference type="SUPFAM" id="SSF52540">
    <property type="entry name" value="P-loop containing nucleoside triphosphate hydrolases"/>
    <property type="match status" value="2"/>
</dbReference>
<evidence type="ECO:0000256" key="12">
    <source>
        <dbReference type="SAM" id="Coils"/>
    </source>
</evidence>
<keyword evidence="6" id="KW-0067">ATP-binding</keyword>
<comment type="similarity">
    <text evidence="2">Belongs to the SMC family. SMC4 subfamily.</text>
</comment>
<dbReference type="Pfam" id="PF02463">
    <property type="entry name" value="SMC_N"/>
    <property type="match status" value="1"/>
</dbReference>
<dbReference type="OrthoDB" id="5575062at2759"/>
<dbReference type="Gene3D" id="3.40.50.300">
    <property type="entry name" value="P-loop containing nucleotide triphosphate hydrolases"/>
    <property type="match status" value="2"/>
</dbReference>
<evidence type="ECO:0000256" key="1">
    <source>
        <dbReference type="ARBA" id="ARBA00004123"/>
    </source>
</evidence>
<dbReference type="GO" id="GO:0016887">
    <property type="term" value="F:ATP hydrolysis activity"/>
    <property type="evidence" value="ECO:0007669"/>
    <property type="project" value="InterPro"/>
</dbReference>
<evidence type="ECO:0000313" key="15">
    <source>
        <dbReference type="Proteomes" id="UP000245383"/>
    </source>
</evidence>
<proteinExistence type="inferred from homology"/>
<dbReference type="InterPro" id="IPR027417">
    <property type="entry name" value="P-loop_NTPase"/>
</dbReference>
<comment type="subcellular location">
    <subcellularLocation>
        <location evidence="1 11">Nucleus</location>
    </subcellularLocation>
</comment>
<dbReference type="InterPro" id="IPR024704">
    <property type="entry name" value="SMC"/>
</dbReference>
<sequence>MEETPDLNAILRPTSRLVITKMVLENFKSYAGQQIIGPFHKSFSAIVGPNGSGKSNVIDSLLFVFGFRASKIRQSKLSDLIHSSKNGEKYTQCSVAVHFVEIPTDKNPLDENDKVYGSDIILTRTAFSNNTSKYYLNGNVTTLAEVTELLKSKGIDLNHKRFLILQVIVYFITIQYYNKLVDELNDSRAEKLRRVNLIEREKNNLEAKKNEAVSFITLENDLALKKNTNYQFKLFQNQNIFNDAQSKYELVKNKFDEENKKTFAIKEEIRAIEDSYKKILKEYEAMEKNTKEVAKHYSRAEREELTFSVNTNIESIKRAEADMEKEKIELSNLEKKLAIEKIELSKIVDTLKGKTESLTENLREKQQELEPWKEKISTEKSKLAVIATETELIQAKYNNASDAIFNAEKELMELRKQRATKDKEMNNQVEEYANLEEQAISIKNKLNELYEAEKELASRYQQALQAEEDAKNSLNNTQSQSAVLTSLLKEKDLGRISGIYGRLGNLGTIDDSYDIAISTACPGLESIVVQNVTSGQKCVEFLRRNNIGRAKFIMLDELPKFDITKKNLPENSQRLFDLVKPSNPRFAPAFFHALGNTLVTKNLEQARLIAYGASRNRVVTLDGKLIDASGTMSGGGFRVMKGAMSSKPTVGDISPQKLQQLTQERQSAETETRNFDLKIENYKNNLKEVNSRHVHLEQQLPKSEMDLKNIDDLVKECKKQLNTLKETVSEGPTSLEQNELNNLNKKSMAINETIEKLQEECSTVEEAIKDLNDKIMQAGGVKLRTQTNKVDSIGEQIALLSENIDNYESNLNKNKSELTRLQKSISKNKEEQDTIQTQLEVTDDVLKRQKVEMNKISLNLNNLKQTLEDKKDQLDTLKSQLDNRQDEFNEIKNTEEKLKMEIDDTERAVAEGLRKTNYWKSELSRLKLQQLPPGIELAEPQPESLPQLLPEALNKLDLSYLEKEIRQISDKIQMSKPNLSVLAEYSKRVMELNGHTEQLSNITLNRDEALKNYNNLHTQRLNEFISGFNTISYKLKEMYQLITMGGSAELELVDSLDPFIEGIVFSVMPPKKSWKNISDLSGGEKTLSSLALVFALHMYKPTPIYVMDEIDAALDFRNVSIIGNYIKQRTKNAQFVVISLRNNMFELADWLVGIYKTDNKTKSITFNPSKTEKVLRC</sequence>